<sequence>MPDHGPFEPLEDTGEFGLVVHRLAEAAEDGGDRPDGRQPVPPYIAYHHAYAVLGGDHLVQIAADGGAAVGGELGRRDVQPADPRRQRPQQHALGGARDLAGLSQLPQQCVSDLKDQPGADGEEHGAGDDPRAEPVLLRERAGQFVGDRRRAPDGGQRYRQRPPETPGLPARAAPEHAVTRDPAGDDRPESFAGTSAGPWSAGNPSLDTDHADGPPSGPELRRSGPRSSTSSPGAGPILSTACPDRARSPGIVTRMSEVAEGPVGGRGATEPLSH</sequence>
<dbReference type="AlphaFoldDB" id="A0A4D4ML38"/>
<feature type="region of interest" description="Disordered" evidence="1">
    <location>
        <begin position="71"/>
        <end position="274"/>
    </location>
</feature>
<dbReference type="Proteomes" id="UP000299211">
    <property type="component" value="Unassembled WGS sequence"/>
</dbReference>
<proteinExistence type="predicted"/>
<protein>
    <submittedName>
        <fullName evidence="2">Uncharacterized protein</fullName>
    </submittedName>
</protein>
<comment type="caution">
    <text evidence="2">The sequence shown here is derived from an EMBL/GenBank/DDBJ whole genome shotgun (WGS) entry which is preliminary data.</text>
</comment>
<name>A0A4D4ML38_STRAX</name>
<feature type="compositionally biased region" description="Basic and acidic residues" evidence="1">
    <location>
        <begin position="73"/>
        <end position="85"/>
    </location>
</feature>
<evidence type="ECO:0000313" key="2">
    <source>
        <dbReference type="EMBL" id="GDY72730.1"/>
    </source>
</evidence>
<dbReference type="EMBL" id="BJHY01000001">
    <property type="protein sequence ID" value="GDY72730.1"/>
    <property type="molecule type" value="Genomic_DNA"/>
</dbReference>
<feature type="compositionally biased region" description="Low complexity" evidence="1">
    <location>
        <begin position="225"/>
        <end position="236"/>
    </location>
</feature>
<feature type="compositionally biased region" description="Basic and acidic residues" evidence="1">
    <location>
        <begin position="173"/>
        <end position="189"/>
    </location>
</feature>
<reference evidence="2 3" key="1">
    <citation type="submission" date="2019-04" db="EMBL/GenBank/DDBJ databases">
        <title>Draft genome sequences of Streptomyces avermitilis ATCC 31267.</title>
        <authorList>
            <person name="Komaki H."/>
            <person name="Tamura T."/>
            <person name="Hosoyama A."/>
        </authorList>
    </citation>
    <scope>NUCLEOTIDE SEQUENCE [LARGE SCALE GENOMIC DNA]</scope>
    <source>
        <strain evidence="2 3">ATCC 31267</strain>
    </source>
</reference>
<accession>A0A4D4ML38</accession>
<organism evidence="2 3">
    <name type="scientific">Streptomyces avermitilis</name>
    <dbReference type="NCBI Taxonomy" id="33903"/>
    <lineage>
        <taxon>Bacteria</taxon>
        <taxon>Bacillati</taxon>
        <taxon>Actinomycetota</taxon>
        <taxon>Actinomycetes</taxon>
        <taxon>Kitasatosporales</taxon>
        <taxon>Streptomycetaceae</taxon>
        <taxon>Streptomyces</taxon>
    </lineage>
</organism>
<gene>
    <name evidence="2" type="ORF">SAV31267_022150</name>
</gene>
<evidence type="ECO:0000313" key="3">
    <source>
        <dbReference type="Proteomes" id="UP000299211"/>
    </source>
</evidence>
<evidence type="ECO:0000256" key="1">
    <source>
        <dbReference type="SAM" id="MobiDB-lite"/>
    </source>
</evidence>
<feature type="compositionally biased region" description="Basic and acidic residues" evidence="1">
    <location>
        <begin position="112"/>
        <end position="152"/>
    </location>
</feature>